<comment type="caution">
    <text evidence="2">The sequence shown here is derived from an EMBL/GenBank/DDBJ whole genome shotgun (WGS) entry which is preliminary data.</text>
</comment>
<organism evidence="2 3">
    <name type="scientific">Euphydryas editha</name>
    <name type="common">Edith's checkerspot</name>
    <dbReference type="NCBI Taxonomy" id="104508"/>
    <lineage>
        <taxon>Eukaryota</taxon>
        <taxon>Metazoa</taxon>
        <taxon>Ecdysozoa</taxon>
        <taxon>Arthropoda</taxon>
        <taxon>Hexapoda</taxon>
        <taxon>Insecta</taxon>
        <taxon>Pterygota</taxon>
        <taxon>Neoptera</taxon>
        <taxon>Endopterygota</taxon>
        <taxon>Lepidoptera</taxon>
        <taxon>Glossata</taxon>
        <taxon>Ditrysia</taxon>
        <taxon>Papilionoidea</taxon>
        <taxon>Nymphalidae</taxon>
        <taxon>Nymphalinae</taxon>
        <taxon>Euphydryas</taxon>
    </lineage>
</organism>
<dbReference type="Proteomes" id="UP001153954">
    <property type="component" value="Unassembled WGS sequence"/>
</dbReference>
<gene>
    <name evidence="2" type="ORF">EEDITHA_LOCUS6193</name>
</gene>
<evidence type="ECO:0000313" key="2">
    <source>
        <dbReference type="EMBL" id="CAH2090211.1"/>
    </source>
</evidence>
<sequence>MNKQKDENEEINQRCIVTYLDGKTYHCEGSEGAPAERIGQSPEEGARGLPLAHHHGFTHGWWVTGLATTLFRTINKLQGSRALSPT</sequence>
<dbReference type="EMBL" id="CAKOGL010000009">
    <property type="protein sequence ID" value="CAH2090211.1"/>
    <property type="molecule type" value="Genomic_DNA"/>
</dbReference>
<feature type="region of interest" description="Disordered" evidence="1">
    <location>
        <begin position="30"/>
        <end position="50"/>
    </location>
</feature>
<evidence type="ECO:0000256" key="1">
    <source>
        <dbReference type="SAM" id="MobiDB-lite"/>
    </source>
</evidence>
<protein>
    <submittedName>
        <fullName evidence="2">Uncharacterized protein</fullName>
    </submittedName>
</protein>
<accession>A0AAU9TSQ7</accession>
<reference evidence="2" key="1">
    <citation type="submission" date="2022-03" db="EMBL/GenBank/DDBJ databases">
        <authorList>
            <person name="Tunstrom K."/>
        </authorList>
    </citation>
    <scope>NUCLEOTIDE SEQUENCE</scope>
</reference>
<keyword evidence="3" id="KW-1185">Reference proteome</keyword>
<proteinExistence type="predicted"/>
<dbReference type="AlphaFoldDB" id="A0AAU9TSQ7"/>
<name>A0AAU9TSQ7_EUPED</name>
<evidence type="ECO:0000313" key="3">
    <source>
        <dbReference type="Proteomes" id="UP001153954"/>
    </source>
</evidence>